<dbReference type="Gene3D" id="3.30.70.920">
    <property type="match status" value="1"/>
</dbReference>
<dbReference type="GO" id="GO:0043200">
    <property type="term" value="P:response to amino acid"/>
    <property type="evidence" value="ECO:0007669"/>
    <property type="project" value="TreeGrafter"/>
</dbReference>
<accession>A0A1M7PS90</accession>
<dbReference type="SUPFAM" id="SSF46785">
    <property type="entry name" value="Winged helix' DNA-binding domain"/>
    <property type="match status" value="1"/>
</dbReference>
<keyword evidence="1" id="KW-0805">Transcription regulation</keyword>
<proteinExistence type="predicted"/>
<dbReference type="GO" id="GO:0043565">
    <property type="term" value="F:sequence-specific DNA binding"/>
    <property type="evidence" value="ECO:0007669"/>
    <property type="project" value="InterPro"/>
</dbReference>
<dbReference type="AlphaFoldDB" id="A0A1M7PS90"/>
<dbReference type="InterPro" id="IPR011991">
    <property type="entry name" value="ArsR-like_HTH"/>
</dbReference>
<keyword evidence="6" id="KW-1185">Reference proteome</keyword>
<dbReference type="STRING" id="551987.SAMN05192549_105350"/>
<reference evidence="6" key="1">
    <citation type="submission" date="2016-11" db="EMBL/GenBank/DDBJ databases">
        <authorList>
            <person name="Varghese N."/>
            <person name="Submissions S."/>
        </authorList>
    </citation>
    <scope>NUCLEOTIDE SEQUENCE [LARGE SCALE GENOMIC DNA]</scope>
    <source>
        <strain evidence="6">Sac-22</strain>
    </source>
</reference>
<dbReference type="Pfam" id="PF01037">
    <property type="entry name" value="AsnC_trans_reg"/>
    <property type="match status" value="1"/>
</dbReference>
<dbReference type="InterPro" id="IPR011008">
    <property type="entry name" value="Dimeric_a/b-barrel"/>
</dbReference>
<dbReference type="Pfam" id="PF13412">
    <property type="entry name" value="HTH_24"/>
    <property type="match status" value="1"/>
</dbReference>
<keyword evidence="3" id="KW-0804">Transcription</keyword>
<dbReference type="InterPro" id="IPR019888">
    <property type="entry name" value="Tscrpt_reg_AsnC-like"/>
</dbReference>
<dbReference type="EMBL" id="FRCX01000005">
    <property type="protein sequence ID" value="SHN20309.1"/>
    <property type="molecule type" value="Genomic_DNA"/>
</dbReference>
<dbReference type="Gene3D" id="1.10.10.10">
    <property type="entry name" value="Winged helix-like DNA-binding domain superfamily/Winged helix DNA-binding domain"/>
    <property type="match status" value="1"/>
</dbReference>
<dbReference type="InterPro" id="IPR019887">
    <property type="entry name" value="Tscrpt_reg_AsnC/Lrp_C"/>
</dbReference>
<dbReference type="PROSITE" id="PS50956">
    <property type="entry name" value="HTH_ASNC_2"/>
    <property type="match status" value="1"/>
</dbReference>
<feature type="domain" description="HTH asnC-type" evidence="4">
    <location>
        <begin position="21"/>
        <end position="82"/>
    </location>
</feature>
<evidence type="ECO:0000256" key="3">
    <source>
        <dbReference type="ARBA" id="ARBA00023163"/>
    </source>
</evidence>
<dbReference type="Proteomes" id="UP000184339">
    <property type="component" value="Unassembled WGS sequence"/>
</dbReference>
<dbReference type="PRINTS" id="PR00033">
    <property type="entry name" value="HTHASNC"/>
</dbReference>
<evidence type="ECO:0000313" key="5">
    <source>
        <dbReference type="EMBL" id="SHN20309.1"/>
    </source>
</evidence>
<dbReference type="GO" id="GO:0006355">
    <property type="term" value="P:regulation of DNA-templated transcription"/>
    <property type="evidence" value="ECO:0007669"/>
    <property type="project" value="UniProtKB-ARBA"/>
</dbReference>
<name>A0A1M7PS90_9BURK</name>
<dbReference type="SMART" id="SM00344">
    <property type="entry name" value="HTH_ASNC"/>
    <property type="match status" value="1"/>
</dbReference>
<dbReference type="CDD" id="cd00090">
    <property type="entry name" value="HTH_ARSR"/>
    <property type="match status" value="1"/>
</dbReference>
<gene>
    <name evidence="5" type="ORF">SAMN05192549_105350</name>
</gene>
<dbReference type="InterPro" id="IPR036388">
    <property type="entry name" value="WH-like_DNA-bd_sf"/>
</dbReference>
<dbReference type="PANTHER" id="PTHR30154">
    <property type="entry name" value="LEUCINE-RESPONSIVE REGULATORY PROTEIN"/>
    <property type="match status" value="1"/>
</dbReference>
<dbReference type="InterPro" id="IPR000485">
    <property type="entry name" value="AsnC-type_HTH_dom"/>
</dbReference>
<protein>
    <submittedName>
        <fullName evidence="5">DNA-binding transcriptional regulator, Lrp family</fullName>
    </submittedName>
</protein>
<dbReference type="PANTHER" id="PTHR30154:SF34">
    <property type="entry name" value="TRANSCRIPTIONAL REGULATOR AZLB"/>
    <property type="match status" value="1"/>
</dbReference>
<dbReference type="GO" id="GO:0005829">
    <property type="term" value="C:cytosol"/>
    <property type="evidence" value="ECO:0007669"/>
    <property type="project" value="TreeGrafter"/>
</dbReference>
<evidence type="ECO:0000313" key="6">
    <source>
        <dbReference type="Proteomes" id="UP000184339"/>
    </source>
</evidence>
<sequence length="174" mass="19434">MRAYLDSIFTQFMQLSLTMDLDAFDLAILDILQRDNTSSQREIAQRVHLSAPAVQRRIQRLRDSGVIRAEVAVLDATLLGRPLTLTVEVHLHEDHPDRSAALRARIKAEPAVQQCYVITGEADFLLIVTAATMADYEALTERLFGKDDNVRRYRTSVALGCLKAGFHVPLGNTS</sequence>
<evidence type="ECO:0000256" key="2">
    <source>
        <dbReference type="ARBA" id="ARBA00023125"/>
    </source>
</evidence>
<dbReference type="SUPFAM" id="SSF54909">
    <property type="entry name" value="Dimeric alpha+beta barrel"/>
    <property type="match status" value="1"/>
</dbReference>
<keyword evidence="2 5" id="KW-0238">DNA-binding</keyword>
<evidence type="ECO:0000256" key="1">
    <source>
        <dbReference type="ARBA" id="ARBA00023015"/>
    </source>
</evidence>
<dbReference type="InterPro" id="IPR036390">
    <property type="entry name" value="WH_DNA-bd_sf"/>
</dbReference>
<evidence type="ECO:0000259" key="4">
    <source>
        <dbReference type="PROSITE" id="PS50956"/>
    </source>
</evidence>
<organism evidence="5 6">
    <name type="scientific">Duganella sacchari</name>
    <dbReference type="NCBI Taxonomy" id="551987"/>
    <lineage>
        <taxon>Bacteria</taxon>
        <taxon>Pseudomonadati</taxon>
        <taxon>Pseudomonadota</taxon>
        <taxon>Betaproteobacteria</taxon>
        <taxon>Burkholderiales</taxon>
        <taxon>Oxalobacteraceae</taxon>
        <taxon>Telluria group</taxon>
        <taxon>Duganella</taxon>
    </lineage>
</organism>